<proteinExistence type="predicted"/>
<comment type="caution">
    <text evidence="2">The sequence shown here is derived from an EMBL/GenBank/DDBJ whole genome shotgun (WGS) entry which is preliminary data.</text>
</comment>
<sequence>MDDNNHGFDLTVKEENAEIKHKGGESRCLTSSGWTNEKHLDYLSSVEQSFIDELNNKYCEELLDGLHRKTKLARISTDSQLFHGQDDRYEGSRSCKIGTLESFKMFNEGGLKVVKYGSPGEPGEVNKPDEGRTNGNMLLANLWIQQWRYPRDHNLGDQESELLEMSDQNFWDEGAEGAVGSNKISSKKRSRSPNGSD</sequence>
<feature type="region of interest" description="Disordered" evidence="1">
    <location>
        <begin position="173"/>
        <end position="197"/>
    </location>
</feature>
<dbReference type="PANTHER" id="PTHR33676:SF3">
    <property type="entry name" value="COLD-REGULATED PROTEIN 27"/>
    <property type="match status" value="1"/>
</dbReference>
<organism evidence="2 3">
    <name type="scientific">Carex littledalei</name>
    <dbReference type="NCBI Taxonomy" id="544730"/>
    <lineage>
        <taxon>Eukaryota</taxon>
        <taxon>Viridiplantae</taxon>
        <taxon>Streptophyta</taxon>
        <taxon>Embryophyta</taxon>
        <taxon>Tracheophyta</taxon>
        <taxon>Spermatophyta</taxon>
        <taxon>Magnoliopsida</taxon>
        <taxon>Liliopsida</taxon>
        <taxon>Poales</taxon>
        <taxon>Cyperaceae</taxon>
        <taxon>Cyperoideae</taxon>
        <taxon>Cariceae</taxon>
        <taxon>Carex</taxon>
        <taxon>Carex subgen. Euthyceras</taxon>
    </lineage>
</organism>
<evidence type="ECO:0000313" key="2">
    <source>
        <dbReference type="EMBL" id="KAF3326509.1"/>
    </source>
</evidence>
<dbReference type="AlphaFoldDB" id="A0A833QX79"/>
<dbReference type="PANTHER" id="PTHR33676">
    <property type="entry name" value="COLD REGULATED PROTEIN 27"/>
    <property type="match status" value="1"/>
</dbReference>
<dbReference type="InterPro" id="IPR044678">
    <property type="entry name" value="COR27/28"/>
</dbReference>
<name>A0A833QX79_9POAL</name>
<dbReference type="GO" id="GO:0009409">
    <property type="term" value="P:response to cold"/>
    <property type="evidence" value="ECO:0007669"/>
    <property type="project" value="InterPro"/>
</dbReference>
<evidence type="ECO:0000313" key="3">
    <source>
        <dbReference type="Proteomes" id="UP000623129"/>
    </source>
</evidence>
<dbReference type="Proteomes" id="UP000623129">
    <property type="component" value="Unassembled WGS sequence"/>
</dbReference>
<accession>A0A833QX79</accession>
<protein>
    <submittedName>
        <fullName evidence="2">Uncharacterized protein</fullName>
    </submittedName>
</protein>
<dbReference type="OrthoDB" id="1923282at2759"/>
<reference evidence="2" key="1">
    <citation type="submission" date="2020-01" db="EMBL/GenBank/DDBJ databases">
        <title>Genome sequence of Kobresia littledalei, the first chromosome-level genome in the family Cyperaceae.</title>
        <authorList>
            <person name="Qu G."/>
        </authorList>
    </citation>
    <scope>NUCLEOTIDE SEQUENCE</scope>
    <source>
        <strain evidence="2">C.B.Clarke</strain>
        <tissue evidence="2">Leaf</tissue>
    </source>
</reference>
<keyword evidence="3" id="KW-1185">Reference proteome</keyword>
<dbReference type="GO" id="GO:0042752">
    <property type="term" value="P:regulation of circadian rhythm"/>
    <property type="evidence" value="ECO:0007669"/>
    <property type="project" value="InterPro"/>
</dbReference>
<dbReference type="EMBL" id="SWLB01000018">
    <property type="protein sequence ID" value="KAF3326509.1"/>
    <property type="molecule type" value="Genomic_DNA"/>
</dbReference>
<gene>
    <name evidence="2" type="ORF">FCM35_KLT08139</name>
</gene>
<evidence type="ECO:0000256" key="1">
    <source>
        <dbReference type="SAM" id="MobiDB-lite"/>
    </source>
</evidence>